<dbReference type="AlphaFoldDB" id="A0AAD7RID7"/>
<protein>
    <submittedName>
        <fullName evidence="2">Uncharacterized protein</fullName>
    </submittedName>
</protein>
<name>A0AAD7RID7_9TELE</name>
<evidence type="ECO:0000256" key="1">
    <source>
        <dbReference type="SAM" id="MobiDB-lite"/>
    </source>
</evidence>
<feature type="compositionally biased region" description="Polar residues" evidence="1">
    <location>
        <begin position="1"/>
        <end position="18"/>
    </location>
</feature>
<accession>A0AAD7RID7</accession>
<feature type="region of interest" description="Disordered" evidence="1">
    <location>
        <begin position="1"/>
        <end position="84"/>
    </location>
</feature>
<organism evidence="2 3">
    <name type="scientific">Aldrovandia affinis</name>
    <dbReference type="NCBI Taxonomy" id="143900"/>
    <lineage>
        <taxon>Eukaryota</taxon>
        <taxon>Metazoa</taxon>
        <taxon>Chordata</taxon>
        <taxon>Craniata</taxon>
        <taxon>Vertebrata</taxon>
        <taxon>Euteleostomi</taxon>
        <taxon>Actinopterygii</taxon>
        <taxon>Neopterygii</taxon>
        <taxon>Teleostei</taxon>
        <taxon>Notacanthiformes</taxon>
        <taxon>Halosauridae</taxon>
        <taxon>Aldrovandia</taxon>
    </lineage>
</organism>
<evidence type="ECO:0000313" key="2">
    <source>
        <dbReference type="EMBL" id="KAJ8383316.1"/>
    </source>
</evidence>
<evidence type="ECO:0000313" key="3">
    <source>
        <dbReference type="Proteomes" id="UP001221898"/>
    </source>
</evidence>
<gene>
    <name evidence="2" type="ORF">AAFF_G00221760</name>
</gene>
<proteinExistence type="predicted"/>
<keyword evidence="3" id="KW-1185">Reference proteome</keyword>
<dbReference type="Proteomes" id="UP001221898">
    <property type="component" value="Unassembled WGS sequence"/>
</dbReference>
<dbReference type="EMBL" id="JAINUG010000296">
    <property type="protein sequence ID" value="KAJ8383316.1"/>
    <property type="molecule type" value="Genomic_DNA"/>
</dbReference>
<sequence length="84" mass="8987">MPQSAILKSSCVSPQAVQRTVPEPHTSPRNLPGGWEDGRGPGFGVLAVTAGVARDAKSPQKRRSQSPSETLEEWPSLAHSTLRN</sequence>
<reference evidence="2" key="1">
    <citation type="journal article" date="2023" name="Science">
        <title>Genome structures resolve the early diversification of teleost fishes.</title>
        <authorList>
            <person name="Parey E."/>
            <person name="Louis A."/>
            <person name="Montfort J."/>
            <person name="Bouchez O."/>
            <person name="Roques C."/>
            <person name="Iampietro C."/>
            <person name="Lluch J."/>
            <person name="Castinel A."/>
            <person name="Donnadieu C."/>
            <person name="Desvignes T."/>
            <person name="Floi Bucao C."/>
            <person name="Jouanno E."/>
            <person name="Wen M."/>
            <person name="Mejri S."/>
            <person name="Dirks R."/>
            <person name="Jansen H."/>
            <person name="Henkel C."/>
            <person name="Chen W.J."/>
            <person name="Zahm M."/>
            <person name="Cabau C."/>
            <person name="Klopp C."/>
            <person name="Thompson A.W."/>
            <person name="Robinson-Rechavi M."/>
            <person name="Braasch I."/>
            <person name="Lecointre G."/>
            <person name="Bobe J."/>
            <person name="Postlethwait J.H."/>
            <person name="Berthelot C."/>
            <person name="Roest Crollius H."/>
            <person name="Guiguen Y."/>
        </authorList>
    </citation>
    <scope>NUCLEOTIDE SEQUENCE</scope>
    <source>
        <strain evidence="2">NC1722</strain>
    </source>
</reference>
<comment type="caution">
    <text evidence="2">The sequence shown here is derived from an EMBL/GenBank/DDBJ whole genome shotgun (WGS) entry which is preliminary data.</text>
</comment>